<keyword evidence="1 6" id="KW-0645">Protease</keyword>
<evidence type="ECO:0000256" key="3">
    <source>
        <dbReference type="ARBA" id="ARBA00022801"/>
    </source>
</evidence>
<dbReference type="Gene3D" id="1.10.287.830">
    <property type="entry name" value="putative peptidase helix hairpin domain like"/>
    <property type="match status" value="1"/>
</dbReference>
<dbReference type="GO" id="GO:0006518">
    <property type="term" value="P:peptide metabolic process"/>
    <property type="evidence" value="ECO:0007669"/>
    <property type="project" value="TreeGrafter"/>
</dbReference>
<dbReference type="CDD" id="cd09608">
    <property type="entry name" value="M3B_PepF"/>
    <property type="match status" value="1"/>
</dbReference>
<dbReference type="InterPro" id="IPR004438">
    <property type="entry name" value="Peptidase_M3B"/>
</dbReference>
<comment type="function">
    <text evidence="6">Has oligopeptidase activity and degrades a variety of small bioactive peptides.</text>
</comment>
<evidence type="ECO:0000313" key="9">
    <source>
        <dbReference type="EMBL" id="TCP68626.1"/>
    </source>
</evidence>
<dbReference type="EC" id="3.4.24.-" evidence="6"/>
<protein>
    <recommendedName>
        <fullName evidence="6">Oligopeptidase F</fullName>
        <ecNumber evidence="6">3.4.24.-</ecNumber>
    </recommendedName>
</protein>
<dbReference type="InterPro" id="IPR013647">
    <property type="entry name" value="OligopepF_N_dom"/>
</dbReference>
<dbReference type="Pfam" id="PF01432">
    <property type="entry name" value="Peptidase_M3"/>
    <property type="match status" value="1"/>
</dbReference>
<evidence type="ECO:0000259" key="7">
    <source>
        <dbReference type="Pfam" id="PF01432"/>
    </source>
</evidence>
<feature type="domain" description="Peptidase M3A/M3B catalytic" evidence="7">
    <location>
        <begin position="207"/>
        <end position="586"/>
    </location>
</feature>
<dbReference type="Proteomes" id="UP000294813">
    <property type="component" value="Unassembled WGS sequence"/>
</dbReference>
<dbReference type="GO" id="GO:0006508">
    <property type="term" value="P:proteolysis"/>
    <property type="evidence" value="ECO:0007669"/>
    <property type="project" value="UniProtKB-KW"/>
</dbReference>
<name>A0A4V2SY42_9FIRM</name>
<dbReference type="GO" id="GO:0046872">
    <property type="term" value="F:metal ion binding"/>
    <property type="evidence" value="ECO:0007669"/>
    <property type="project" value="UniProtKB-UniRule"/>
</dbReference>
<evidence type="ECO:0000256" key="5">
    <source>
        <dbReference type="ARBA" id="ARBA00023049"/>
    </source>
</evidence>
<keyword evidence="5 6" id="KW-0482">Metalloprotease</keyword>
<dbReference type="Pfam" id="PF08439">
    <property type="entry name" value="Peptidase_M3_N"/>
    <property type="match status" value="1"/>
</dbReference>
<accession>A0A4V2SY42</accession>
<dbReference type="PANTHER" id="PTHR11804">
    <property type="entry name" value="PROTEASE M3 THIMET OLIGOPEPTIDASE-RELATED"/>
    <property type="match status" value="1"/>
</dbReference>
<dbReference type="SUPFAM" id="SSF55486">
    <property type="entry name" value="Metalloproteases ('zincins'), catalytic domain"/>
    <property type="match status" value="1"/>
</dbReference>
<evidence type="ECO:0000256" key="2">
    <source>
        <dbReference type="ARBA" id="ARBA00022723"/>
    </source>
</evidence>
<evidence type="ECO:0000256" key="1">
    <source>
        <dbReference type="ARBA" id="ARBA00022670"/>
    </source>
</evidence>
<keyword evidence="2 6" id="KW-0479">Metal-binding</keyword>
<comment type="similarity">
    <text evidence="6">Belongs to the peptidase M3B family.</text>
</comment>
<dbReference type="EMBL" id="SLXT01000002">
    <property type="protein sequence ID" value="TCP68626.1"/>
    <property type="molecule type" value="Genomic_DNA"/>
</dbReference>
<dbReference type="GO" id="GO:0004222">
    <property type="term" value="F:metalloendopeptidase activity"/>
    <property type="evidence" value="ECO:0007669"/>
    <property type="project" value="UniProtKB-UniRule"/>
</dbReference>
<dbReference type="AlphaFoldDB" id="A0A4V2SY42"/>
<keyword evidence="4 6" id="KW-0862">Zinc</keyword>
<keyword evidence="10" id="KW-1185">Reference proteome</keyword>
<dbReference type="PANTHER" id="PTHR11804:SF84">
    <property type="entry name" value="SACCHAROLYSIN"/>
    <property type="match status" value="1"/>
</dbReference>
<dbReference type="RefSeq" id="WP_131917836.1">
    <property type="nucleotide sequence ID" value="NZ_JAOQNU010000002.1"/>
</dbReference>
<dbReference type="Gene3D" id="1.10.1370.20">
    <property type="entry name" value="Oligoendopeptidase f, C-terminal domain"/>
    <property type="match status" value="1"/>
</dbReference>
<evidence type="ECO:0000256" key="6">
    <source>
        <dbReference type="RuleBase" id="RU368091"/>
    </source>
</evidence>
<sequence length="604" mass="68648">MQPTKALPNRSEIAASAKWRLEDIYASDDAWERDFQALPALLQEIAAWQGRITEGAAALATVLELHDRINLALDRLFTYGRMRRDEDNANATYQAMTERVMALGTVVAGKTAFLVPEILTLSEVQLQAWLDQEPRLQVYRFFLQDTLRQKPHVLSREEEALLAQAGDLAQVPSHVFTMLNNADLRFPVIRDEQGHEVEITHGRFVRFMESRDRRVRRDAFAGFYQTYGSVQNTLAATLGAVIKRDIFYARARKHPSALEASLFADQVPLAVYDNLIATIRAGLPVLHRYVRLRKQLLGVDELHMYDLYVPLTKDMDWHVPYEEAVAMVQESLRPLGEEYGRVLAEGFQSGWVDVYENRGKTSGAYSWGPYGTHPFVLMNYQGTLDDVFTLAHEMGHAMHSYYAHQQPYVNSQYSIFAAEVASTVNETLLMHYLLKTVKDDRQRASLVNHYLEQFRGTVFRQTMFAEFEKAVHAHVEAGQAVTPPTLGAQYRQLNQDYYGPDMVVDEPIALEWSRIPHFYSNFYVYKYATGFSAATSLAQQILEQGEPAVARYLAFLRSGGSDYPLEQLQAAGVDMTSPEPIAQSLQVFATHVEELARLNRLTLT</sequence>
<dbReference type="Gene3D" id="1.20.140.70">
    <property type="entry name" value="Oligopeptidase f, N-terminal domain"/>
    <property type="match status" value="1"/>
</dbReference>
<organism evidence="9 10">
    <name type="scientific">Heliophilum fasciatum</name>
    <dbReference type="NCBI Taxonomy" id="35700"/>
    <lineage>
        <taxon>Bacteria</taxon>
        <taxon>Bacillati</taxon>
        <taxon>Bacillota</taxon>
        <taxon>Clostridia</taxon>
        <taxon>Eubacteriales</taxon>
        <taxon>Heliobacteriaceae</taxon>
        <taxon>Heliophilum</taxon>
    </lineage>
</organism>
<keyword evidence="3 6" id="KW-0378">Hydrolase</keyword>
<dbReference type="InterPro" id="IPR001567">
    <property type="entry name" value="Pept_M3A_M3B_dom"/>
</dbReference>
<evidence type="ECO:0000259" key="8">
    <source>
        <dbReference type="Pfam" id="PF08439"/>
    </source>
</evidence>
<dbReference type="NCBIfam" id="TIGR00181">
    <property type="entry name" value="pepF"/>
    <property type="match status" value="1"/>
</dbReference>
<dbReference type="OrthoDB" id="9766487at2"/>
<comment type="cofactor">
    <cofactor evidence="6">
        <name>Zn(2+)</name>
        <dbReference type="ChEBI" id="CHEBI:29105"/>
    </cofactor>
    <text evidence="6">Binds 1 zinc ion.</text>
</comment>
<comment type="caution">
    <text evidence="9">The sequence shown here is derived from an EMBL/GenBank/DDBJ whole genome shotgun (WGS) entry which is preliminary data.</text>
</comment>
<reference evidence="9 10" key="1">
    <citation type="submission" date="2019-03" db="EMBL/GenBank/DDBJ databases">
        <title>Genomic Encyclopedia of Type Strains, Phase IV (KMG-IV): sequencing the most valuable type-strain genomes for metagenomic binning, comparative biology and taxonomic classification.</title>
        <authorList>
            <person name="Goeker M."/>
        </authorList>
    </citation>
    <scope>NUCLEOTIDE SEQUENCE [LARGE SCALE GENOMIC DNA]</scope>
    <source>
        <strain evidence="9 10">DSM 11170</strain>
    </source>
</reference>
<gene>
    <name evidence="9" type="ORF">EDD73_10221</name>
</gene>
<dbReference type="InterPro" id="IPR045090">
    <property type="entry name" value="Pept_M3A_M3B"/>
</dbReference>
<proteinExistence type="inferred from homology"/>
<feature type="domain" description="Oligopeptidase F N-terminal" evidence="8">
    <location>
        <begin position="117"/>
        <end position="186"/>
    </location>
</feature>
<evidence type="ECO:0000313" key="10">
    <source>
        <dbReference type="Proteomes" id="UP000294813"/>
    </source>
</evidence>
<evidence type="ECO:0000256" key="4">
    <source>
        <dbReference type="ARBA" id="ARBA00022833"/>
    </source>
</evidence>
<dbReference type="InterPro" id="IPR042088">
    <property type="entry name" value="OligoPept_F_C"/>
</dbReference>